<protein>
    <submittedName>
        <fullName evidence="1">DUF4831 family protein</fullName>
    </submittedName>
</protein>
<organism evidence="1 2">
    <name type="scientific">Carboxylicivirga linearis</name>
    <dbReference type="NCBI Taxonomy" id="1628157"/>
    <lineage>
        <taxon>Bacteria</taxon>
        <taxon>Pseudomonadati</taxon>
        <taxon>Bacteroidota</taxon>
        <taxon>Bacteroidia</taxon>
        <taxon>Marinilabiliales</taxon>
        <taxon>Marinilabiliaceae</taxon>
        <taxon>Carboxylicivirga</taxon>
    </lineage>
</organism>
<dbReference type="Proteomes" id="UP000708576">
    <property type="component" value="Unassembled WGS sequence"/>
</dbReference>
<dbReference type="RefSeq" id="WP_212213440.1">
    <property type="nucleotide sequence ID" value="NZ_JAGUCO010000001.1"/>
</dbReference>
<evidence type="ECO:0000313" key="2">
    <source>
        <dbReference type="Proteomes" id="UP000708576"/>
    </source>
</evidence>
<evidence type="ECO:0000313" key="1">
    <source>
        <dbReference type="EMBL" id="MBS2097281.1"/>
    </source>
</evidence>
<name>A0ABS5JQY6_9BACT</name>
<proteinExistence type="predicted"/>
<comment type="caution">
    <text evidence="1">The sequence shown here is derived from an EMBL/GenBank/DDBJ whole genome shotgun (WGS) entry which is preliminary data.</text>
</comment>
<dbReference type="EMBL" id="JAGUCO010000001">
    <property type="protein sequence ID" value="MBS2097281.1"/>
    <property type="molecule type" value="Genomic_DNA"/>
</dbReference>
<sequence>MKKFLFVLSTVALLASCAGEKTIPSKVNVKAVSSMQNATTNNIIYSLPTTHLKVAVTVEKTIFKVGPFYRYSQKMLNVTDVVTEDKVEWKIKDVDISSYGLPDPSKQFAISYEGNNVAPLINLTGDGVLYGINSDVVIEQSSALKKYDYIPLPDVDDVNFNDVAMLGKQLEKTSTAAMAQEAANFIYKLRKRRFKILASDFEQLPPDGQAYEVMIQELNDLEQSFLELFVGKKVNVTETKIFDLEPSSLSAESDVLFRFSSVKGIVDKMDVSGAPVYIEIKAEEQPKIPDAPLPPSKDEVRNGLFYCKPGKVIVKLIDRNQLIKEQEVYLGQYGQLISLPSTILEEERVSIQLDEKTGALQSIKRSAKL</sequence>
<dbReference type="Pfam" id="PF16115">
    <property type="entry name" value="DUF4831"/>
    <property type="match status" value="1"/>
</dbReference>
<reference evidence="1 2" key="1">
    <citation type="journal article" date="2015" name="Int. J. Syst. Evol. Microbiol.">
        <title>Carboxylicivirga linearis sp. nov., isolated from a sea cucumber culture pond.</title>
        <authorList>
            <person name="Wang F.Q."/>
            <person name="Zhou Y.X."/>
            <person name="Lin X.Z."/>
            <person name="Chen G.J."/>
            <person name="Du Z.J."/>
        </authorList>
    </citation>
    <scope>NUCLEOTIDE SEQUENCE [LARGE SCALE GENOMIC DNA]</scope>
    <source>
        <strain evidence="1 2">FB218</strain>
    </source>
</reference>
<dbReference type="PROSITE" id="PS51257">
    <property type="entry name" value="PROKAR_LIPOPROTEIN"/>
    <property type="match status" value="1"/>
</dbReference>
<keyword evidence="2" id="KW-1185">Reference proteome</keyword>
<dbReference type="InterPro" id="IPR032265">
    <property type="entry name" value="DUF4831"/>
</dbReference>
<gene>
    <name evidence="1" type="ORF">KEM10_03260</name>
</gene>
<accession>A0ABS5JQY6</accession>